<evidence type="ECO:0000313" key="2">
    <source>
        <dbReference type="Proteomes" id="UP001597049"/>
    </source>
</evidence>
<reference evidence="2" key="1">
    <citation type="journal article" date="2019" name="Int. J. Syst. Evol. Microbiol.">
        <title>The Global Catalogue of Microorganisms (GCM) 10K type strain sequencing project: providing services to taxonomists for standard genome sequencing and annotation.</title>
        <authorList>
            <consortium name="The Broad Institute Genomics Platform"/>
            <consortium name="The Broad Institute Genome Sequencing Center for Infectious Disease"/>
            <person name="Wu L."/>
            <person name="Ma J."/>
        </authorList>
    </citation>
    <scope>NUCLEOTIDE SEQUENCE [LARGE SCALE GENOMIC DNA]</scope>
    <source>
        <strain evidence="2">CCUG 56752</strain>
    </source>
</reference>
<proteinExistence type="predicted"/>
<dbReference type="EMBL" id="JBHTIV010000023">
    <property type="protein sequence ID" value="MFD0933569.1"/>
    <property type="molecule type" value="Genomic_DNA"/>
</dbReference>
<name>A0ABW3GZ34_9FLAO</name>
<organism evidence="1 2">
    <name type="scientific">Psychroflexus salinarum</name>
    <dbReference type="NCBI Taxonomy" id="546024"/>
    <lineage>
        <taxon>Bacteria</taxon>
        <taxon>Pseudomonadati</taxon>
        <taxon>Bacteroidota</taxon>
        <taxon>Flavobacteriia</taxon>
        <taxon>Flavobacteriales</taxon>
        <taxon>Flavobacteriaceae</taxon>
        <taxon>Psychroflexus</taxon>
    </lineage>
</organism>
<gene>
    <name evidence="1" type="ORF">ACFQ0R_13270</name>
</gene>
<keyword evidence="2" id="KW-1185">Reference proteome</keyword>
<evidence type="ECO:0000313" key="1">
    <source>
        <dbReference type="EMBL" id="MFD0933569.1"/>
    </source>
</evidence>
<dbReference type="Proteomes" id="UP001597049">
    <property type="component" value="Unassembled WGS sequence"/>
</dbReference>
<sequence length="42" mass="4631">MAVFQSAVIQKCIDATDQETGSMGYELLNFTGEAYKVRLSTN</sequence>
<accession>A0ABW3GZ34</accession>
<comment type="caution">
    <text evidence="1">The sequence shown here is derived from an EMBL/GenBank/DDBJ whole genome shotgun (WGS) entry which is preliminary data.</text>
</comment>
<dbReference type="RefSeq" id="WP_379658861.1">
    <property type="nucleotide sequence ID" value="NZ_JBHTIV010000023.1"/>
</dbReference>
<protein>
    <submittedName>
        <fullName evidence="1">Uncharacterized protein</fullName>
    </submittedName>
</protein>